<evidence type="ECO:0000313" key="3">
    <source>
        <dbReference type="Proteomes" id="UP000094342"/>
    </source>
</evidence>
<organism evidence="2 3">
    <name type="scientific">Sinorhizobium alkalisoli</name>
    <dbReference type="NCBI Taxonomy" id="1752398"/>
    <lineage>
        <taxon>Bacteria</taxon>
        <taxon>Pseudomonadati</taxon>
        <taxon>Pseudomonadota</taxon>
        <taxon>Alphaproteobacteria</taxon>
        <taxon>Hyphomicrobiales</taxon>
        <taxon>Rhizobiaceae</taxon>
        <taxon>Sinorhizobium/Ensifer group</taxon>
        <taxon>Sinorhizobium</taxon>
    </lineage>
</organism>
<evidence type="ECO:0000313" key="2">
    <source>
        <dbReference type="EMBL" id="ODR88514.1"/>
    </source>
</evidence>
<dbReference type="RefSeq" id="WP_069461369.1">
    <property type="nucleotide sequence ID" value="NZ_LYBW01000065.1"/>
</dbReference>
<gene>
    <name evidence="2" type="ORF">A8M32_26365</name>
</gene>
<dbReference type="Pfam" id="PF07704">
    <property type="entry name" value="PSK_trans_fac"/>
    <property type="match status" value="1"/>
</dbReference>
<proteinExistence type="predicted"/>
<dbReference type="EMBL" id="LYBW01000065">
    <property type="protein sequence ID" value="ODR88514.1"/>
    <property type="molecule type" value="Genomic_DNA"/>
</dbReference>
<name>A0A1E3V4E3_9HYPH</name>
<reference evidence="3" key="1">
    <citation type="submission" date="2016-05" db="EMBL/GenBank/DDBJ databases">
        <authorList>
            <person name="Li Y."/>
        </authorList>
    </citation>
    <scope>NUCLEOTIDE SEQUENCE [LARGE SCALE GENOMIC DNA]</scope>
    <source>
        <strain evidence="3">YIC4027</strain>
    </source>
</reference>
<keyword evidence="3" id="KW-1185">Reference proteome</keyword>
<sequence>MSEPQLSIRSAKAKELARALARRTGLPMNKLVEQALEHYDSELRQQKNRHPIDAVWEIAAEGRHGVPTDATSEHDDLYDEHGLPK</sequence>
<dbReference type="Proteomes" id="UP000094342">
    <property type="component" value="Unassembled WGS sequence"/>
</dbReference>
<dbReference type="STRING" id="1752398.A8M32_26365"/>
<feature type="region of interest" description="Disordered" evidence="1">
    <location>
        <begin position="65"/>
        <end position="85"/>
    </location>
</feature>
<dbReference type="AlphaFoldDB" id="A0A1E3V4E3"/>
<evidence type="ECO:0000256" key="1">
    <source>
        <dbReference type="SAM" id="MobiDB-lite"/>
    </source>
</evidence>
<dbReference type="InterPro" id="IPR011660">
    <property type="entry name" value="VapB-like"/>
</dbReference>
<protein>
    <submittedName>
        <fullName evidence="2">Transcription factor</fullName>
    </submittedName>
</protein>
<accession>A0A1E3V4E3</accession>
<dbReference type="OrthoDB" id="7998884at2"/>
<comment type="caution">
    <text evidence="2">The sequence shown here is derived from an EMBL/GenBank/DDBJ whole genome shotgun (WGS) entry which is preliminary data.</text>
</comment>